<dbReference type="Pfam" id="PF08534">
    <property type="entry name" value="Redoxin"/>
    <property type="match status" value="1"/>
</dbReference>
<dbReference type="InterPro" id="IPR013740">
    <property type="entry name" value="Redoxin"/>
</dbReference>
<dbReference type="Proteomes" id="UP000298179">
    <property type="component" value="Unassembled WGS sequence"/>
</dbReference>
<evidence type="ECO:0000256" key="2">
    <source>
        <dbReference type="ARBA" id="ARBA00022748"/>
    </source>
</evidence>
<dbReference type="PANTHER" id="PTHR42852:SF13">
    <property type="entry name" value="PROTEIN DIPZ"/>
    <property type="match status" value="1"/>
</dbReference>
<evidence type="ECO:0000313" key="7">
    <source>
        <dbReference type="Proteomes" id="UP000298179"/>
    </source>
</evidence>
<dbReference type="InterPro" id="IPR036249">
    <property type="entry name" value="Thioredoxin-like_sf"/>
</dbReference>
<dbReference type="PANTHER" id="PTHR42852">
    <property type="entry name" value="THIOL:DISULFIDE INTERCHANGE PROTEIN DSBE"/>
    <property type="match status" value="1"/>
</dbReference>
<dbReference type="InterPro" id="IPR017937">
    <property type="entry name" value="Thioredoxin_CS"/>
</dbReference>
<dbReference type="InterPro" id="IPR013766">
    <property type="entry name" value="Thioredoxin_domain"/>
</dbReference>
<feature type="domain" description="Thioredoxin" evidence="5">
    <location>
        <begin position="71"/>
        <end position="217"/>
    </location>
</feature>
<comment type="caution">
    <text evidence="6">The sequence shown here is derived from an EMBL/GenBank/DDBJ whole genome shotgun (WGS) entry which is preliminary data.</text>
</comment>
<evidence type="ECO:0000259" key="5">
    <source>
        <dbReference type="PROSITE" id="PS51352"/>
    </source>
</evidence>
<keyword evidence="4" id="KW-0812">Transmembrane</keyword>
<dbReference type="EMBL" id="SOZD01000008">
    <property type="protein sequence ID" value="TFF18759.1"/>
    <property type="molecule type" value="Genomic_DNA"/>
</dbReference>
<evidence type="ECO:0000256" key="4">
    <source>
        <dbReference type="SAM" id="Phobius"/>
    </source>
</evidence>
<keyword evidence="4" id="KW-0472">Membrane</keyword>
<dbReference type="OrthoDB" id="9799347at2"/>
<dbReference type="RefSeq" id="WP_134763899.1">
    <property type="nucleotide sequence ID" value="NZ_SOZD01000008.1"/>
</dbReference>
<name>A0A4Y8RCR6_9HYPH</name>
<keyword evidence="2" id="KW-0201">Cytochrome c-type biogenesis</keyword>
<dbReference type="CDD" id="cd02966">
    <property type="entry name" value="TlpA_like_family"/>
    <property type="match status" value="1"/>
</dbReference>
<feature type="transmembrane region" description="Helical" evidence="4">
    <location>
        <begin position="12"/>
        <end position="34"/>
    </location>
</feature>
<keyword evidence="3" id="KW-0676">Redox-active center</keyword>
<dbReference type="Gene3D" id="3.40.30.10">
    <property type="entry name" value="Glutaredoxin"/>
    <property type="match status" value="1"/>
</dbReference>
<dbReference type="PROSITE" id="PS51352">
    <property type="entry name" value="THIOREDOXIN_2"/>
    <property type="match status" value="1"/>
</dbReference>
<evidence type="ECO:0000256" key="3">
    <source>
        <dbReference type="ARBA" id="ARBA00023284"/>
    </source>
</evidence>
<evidence type="ECO:0000313" key="6">
    <source>
        <dbReference type="EMBL" id="TFF18759.1"/>
    </source>
</evidence>
<dbReference type="GO" id="GO:0030313">
    <property type="term" value="C:cell envelope"/>
    <property type="evidence" value="ECO:0007669"/>
    <property type="project" value="UniProtKB-SubCell"/>
</dbReference>
<reference evidence="6 7" key="1">
    <citation type="submission" date="2019-03" db="EMBL/GenBank/DDBJ databases">
        <title>Jiella endophytica sp. nov., a novel endophytic bacterium isolated from root of Ficus microcarpa Linn. f.</title>
        <authorList>
            <person name="Tuo L."/>
        </authorList>
    </citation>
    <scope>NUCLEOTIDE SEQUENCE [LARGE SCALE GENOMIC DNA]</scope>
    <source>
        <strain evidence="6 7">CBS5Q-3</strain>
    </source>
</reference>
<proteinExistence type="predicted"/>
<accession>A0A4Y8RCR6</accession>
<dbReference type="AlphaFoldDB" id="A0A4Y8RCR6"/>
<comment type="subcellular location">
    <subcellularLocation>
        <location evidence="1">Cell envelope</location>
    </subcellularLocation>
</comment>
<dbReference type="PROSITE" id="PS00194">
    <property type="entry name" value="THIOREDOXIN_1"/>
    <property type="match status" value="1"/>
</dbReference>
<gene>
    <name evidence="6" type="ORF">E3C22_21295</name>
</gene>
<protein>
    <submittedName>
        <fullName evidence="6">TlpA family protein disulfide reductase</fullName>
    </submittedName>
</protein>
<organism evidence="6 7">
    <name type="scientific">Jiella endophytica</name>
    <dbReference type="NCBI Taxonomy" id="2558362"/>
    <lineage>
        <taxon>Bacteria</taxon>
        <taxon>Pseudomonadati</taxon>
        <taxon>Pseudomonadota</taxon>
        <taxon>Alphaproteobacteria</taxon>
        <taxon>Hyphomicrobiales</taxon>
        <taxon>Aurantimonadaceae</taxon>
        <taxon>Jiella</taxon>
    </lineage>
</organism>
<evidence type="ECO:0000256" key="1">
    <source>
        <dbReference type="ARBA" id="ARBA00004196"/>
    </source>
</evidence>
<dbReference type="NCBIfam" id="NF047696">
    <property type="entry name" value="ThlDiSintTplARhiz"/>
    <property type="match status" value="1"/>
</dbReference>
<dbReference type="SUPFAM" id="SSF52833">
    <property type="entry name" value="Thioredoxin-like"/>
    <property type="match status" value="1"/>
</dbReference>
<dbReference type="InterPro" id="IPR050553">
    <property type="entry name" value="Thioredoxin_ResA/DsbE_sf"/>
</dbReference>
<sequence>MTAERPRRFDRRLLAIAGLALVFGIAAGFGVLYVSETRSGNAVASSCPLDKTFTAAIDDNATGEVAAVRALDEPFDAGAISFQTADGNKAQLADFAGQTLLVNVWATWCAPCRAEMPALDALERQKGGKDFAVLPINVDNGDAAKPKKFYAETNLKSLPLLHDGTLATFNDLKTRGLTLGLPVSLIVGPDGCARAAVAGPAEWASPDAIRLIDAVKQAEPAGA</sequence>
<dbReference type="GO" id="GO:0015036">
    <property type="term" value="F:disulfide oxidoreductase activity"/>
    <property type="evidence" value="ECO:0007669"/>
    <property type="project" value="UniProtKB-ARBA"/>
</dbReference>
<keyword evidence="4" id="KW-1133">Transmembrane helix</keyword>
<dbReference type="GO" id="GO:0017004">
    <property type="term" value="P:cytochrome complex assembly"/>
    <property type="evidence" value="ECO:0007669"/>
    <property type="project" value="UniProtKB-KW"/>
</dbReference>
<keyword evidence="7" id="KW-1185">Reference proteome</keyword>